<protein>
    <submittedName>
        <fullName evidence="1">Uncharacterized protein</fullName>
    </submittedName>
</protein>
<dbReference type="SUPFAM" id="SSF56399">
    <property type="entry name" value="ADP-ribosylation"/>
    <property type="match status" value="1"/>
</dbReference>
<dbReference type="InterPro" id="IPR038213">
    <property type="entry name" value="IFI6/IFI27-like_sf"/>
</dbReference>
<name>A0ABD3T623_SINWO</name>
<keyword evidence="2" id="KW-1185">Reference proteome</keyword>
<comment type="caution">
    <text evidence="1">The sequence shown here is derived from an EMBL/GenBank/DDBJ whole genome shotgun (WGS) entry which is preliminary data.</text>
</comment>
<dbReference type="AlphaFoldDB" id="A0ABD3T623"/>
<reference evidence="1 2" key="1">
    <citation type="submission" date="2024-11" db="EMBL/GenBank/DDBJ databases">
        <title>Chromosome-level genome assembly of the freshwater bivalve Anodonta woodiana.</title>
        <authorList>
            <person name="Chen X."/>
        </authorList>
    </citation>
    <scope>NUCLEOTIDE SEQUENCE [LARGE SCALE GENOMIC DNA]</scope>
    <source>
        <strain evidence="1">MN2024</strain>
        <tissue evidence="1">Gills</tissue>
    </source>
</reference>
<dbReference type="Gene3D" id="6.10.110.10">
    <property type="match status" value="1"/>
</dbReference>
<dbReference type="EMBL" id="JBJQND010000019">
    <property type="protein sequence ID" value="KAL3832369.1"/>
    <property type="molecule type" value="Genomic_DNA"/>
</dbReference>
<proteinExistence type="predicted"/>
<sequence length="254" mass="28523">MCWSANASDGQYDGMLSTETLHTISDNVHTSCSHCPCVNERNQDNRSVPFGQDTDLCPFGLDISGIPVKQQEQYILEELKPGLPEYDTIVANFSRMKIKVTKIVRLQNMGLLERFKAEEDKVKKDRGNDANLIVRYLYHATCIKKKHICENGLDQSSSTHGSKGHNLTEYVVHEHRRVLVEYIIFFEVDSEQQANEGGVTEGSVAAKWKSFIGDTRGSWFATAQATAAFGLTNEVTRLMIGLFIGILTMLLHHL</sequence>
<gene>
    <name evidence="1" type="ORF">ACJMK2_024019</name>
</gene>
<organism evidence="1 2">
    <name type="scientific">Sinanodonta woodiana</name>
    <name type="common">Chinese pond mussel</name>
    <name type="synonym">Anodonta woodiana</name>
    <dbReference type="NCBI Taxonomy" id="1069815"/>
    <lineage>
        <taxon>Eukaryota</taxon>
        <taxon>Metazoa</taxon>
        <taxon>Spiralia</taxon>
        <taxon>Lophotrochozoa</taxon>
        <taxon>Mollusca</taxon>
        <taxon>Bivalvia</taxon>
        <taxon>Autobranchia</taxon>
        <taxon>Heteroconchia</taxon>
        <taxon>Palaeoheterodonta</taxon>
        <taxon>Unionida</taxon>
        <taxon>Unionoidea</taxon>
        <taxon>Unionidae</taxon>
        <taxon>Unioninae</taxon>
        <taxon>Sinanodonta</taxon>
    </lineage>
</organism>
<dbReference type="Proteomes" id="UP001634394">
    <property type="component" value="Unassembled WGS sequence"/>
</dbReference>
<accession>A0ABD3T623</accession>
<dbReference type="Gene3D" id="3.90.228.10">
    <property type="match status" value="1"/>
</dbReference>
<evidence type="ECO:0000313" key="1">
    <source>
        <dbReference type="EMBL" id="KAL3832369.1"/>
    </source>
</evidence>
<evidence type="ECO:0000313" key="2">
    <source>
        <dbReference type="Proteomes" id="UP001634394"/>
    </source>
</evidence>